<proteinExistence type="predicted"/>
<feature type="transmembrane region" description="Helical" evidence="1">
    <location>
        <begin position="47"/>
        <end position="66"/>
    </location>
</feature>
<feature type="transmembrane region" description="Helical" evidence="1">
    <location>
        <begin position="6"/>
        <end position="26"/>
    </location>
</feature>
<keyword evidence="1" id="KW-0812">Transmembrane</keyword>
<evidence type="ECO:0000313" key="3">
    <source>
        <dbReference type="Proteomes" id="UP000235786"/>
    </source>
</evidence>
<dbReference type="AlphaFoldDB" id="A0A2J6R4W6"/>
<dbReference type="Proteomes" id="UP000235786">
    <property type="component" value="Unassembled WGS sequence"/>
</dbReference>
<feature type="transmembrane region" description="Helical" evidence="1">
    <location>
        <begin position="86"/>
        <end position="113"/>
    </location>
</feature>
<keyword evidence="3" id="KW-1185">Reference proteome</keyword>
<feature type="transmembrane region" description="Helical" evidence="1">
    <location>
        <begin position="125"/>
        <end position="150"/>
    </location>
</feature>
<evidence type="ECO:0000313" key="2">
    <source>
        <dbReference type="EMBL" id="PMD33519.1"/>
    </source>
</evidence>
<feature type="transmembrane region" description="Helical" evidence="1">
    <location>
        <begin position="187"/>
        <end position="209"/>
    </location>
</feature>
<protein>
    <submittedName>
        <fullName evidence="2">Uncharacterized protein</fullName>
    </submittedName>
</protein>
<keyword evidence="1" id="KW-0472">Membrane</keyword>
<sequence length="221" mass="24302">FQYTAIISGLCCPTFFFAGFIAAGFIPPIKPSLSAEQTAQHYRNHEAGVRVGASLILLSGMFYLPYTALITSQMERIPRVPRGVSFLQLGSGAASIFTFMVPAMILAVIGYRVDRDANMTQMMNDAFWIFAVMPFPSFITQNWAFAYAILCDDRSRPLFPRYVGVVNVIAPLVFSPALGLHCVKSGVLAWNGALTFWLPAVCFGLQFGVDAFSLFNAVKIE</sequence>
<keyword evidence="1" id="KW-1133">Transmembrane helix</keyword>
<organism evidence="2 3">
    <name type="scientific">Hyaloscypha variabilis (strain UAMH 11265 / GT02V1 / F)</name>
    <name type="common">Meliniomyces variabilis</name>
    <dbReference type="NCBI Taxonomy" id="1149755"/>
    <lineage>
        <taxon>Eukaryota</taxon>
        <taxon>Fungi</taxon>
        <taxon>Dikarya</taxon>
        <taxon>Ascomycota</taxon>
        <taxon>Pezizomycotina</taxon>
        <taxon>Leotiomycetes</taxon>
        <taxon>Helotiales</taxon>
        <taxon>Hyaloscyphaceae</taxon>
        <taxon>Hyaloscypha</taxon>
        <taxon>Hyaloscypha variabilis</taxon>
    </lineage>
</organism>
<feature type="non-terminal residue" evidence="2">
    <location>
        <position position="1"/>
    </location>
</feature>
<reference evidence="2 3" key="1">
    <citation type="submission" date="2016-04" db="EMBL/GenBank/DDBJ databases">
        <title>A degradative enzymes factory behind the ericoid mycorrhizal symbiosis.</title>
        <authorList>
            <consortium name="DOE Joint Genome Institute"/>
            <person name="Martino E."/>
            <person name="Morin E."/>
            <person name="Grelet G."/>
            <person name="Kuo A."/>
            <person name="Kohler A."/>
            <person name="Daghino S."/>
            <person name="Barry K."/>
            <person name="Choi C."/>
            <person name="Cichocki N."/>
            <person name="Clum A."/>
            <person name="Copeland A."/>
            <person name="Hainaut M."/>
            <person name="Haridas S."/>
            <person name="Labutti K."/>
            <person name="Lindquist E."/>
            <person name="Lipzen A."/>
            <person name="Khouja H.-R."/>
            <person name="Murat C."/>
            <person name="Ohm R."/>
            <person name="Olson A."/>
            <person name="Spatafora J."/>
            <person name="Veneault-Fourrey C."/>
            <person name="Henrissat B."/>
            <person name="Grigoriev I."/>
            <person name="Martin F."/>
            <person name="Perotto S."/>
        </authorList>
    </citation>
    <scope>NUCLEOTIDE SEQUENCE [LARGE SCALE GENOMIC DNA]</scope>
    <source>
        <strain evidence="2 3">F</strain>
    </source>
</reference>
<gene>
    <name evidence="2" type="ORF">L207DRAFT_386859</name>
</gene>
<dbReference type="EMBL" id="KZ613956">
    <property type="protein sequence ID" value="PMD33519.1"/>
    <property type="molecule type" value="Genomic_DNA"/>
</dbReference>
<feature type="non-terminal residue" evidence="2">
    <location>
        <position position="221"/>
    </location>
</feature>
<feature type="transmembrane region" description="Helical" evidence="1">
    <location>
        <begin position="162"/>
        <end position="180"/>
    </location>
</feature>
<accession>A0A2J6R4W6</accession>
<dbReference type="OrthoDB" id="3449024at2759"/>
<name>A0A2J6R4W6_HYAVF</name>
<evidence type="ECO:0000256" key="1">
    <source>
        <dbReference type="SAM" id="Phobius"/>
    </source>
</evidence>